<proteinExistence type="predicted"/>
<evidence type="ECO:0000313" key="3">
    <source>
        <dbReference type="EMBL" id="MFC7439969.1"/>
    </source>
</evidence>
<reference evidence="4" key="1">
    <citation type="journal article" date="2019" name="Int. J. Syst. Evol. Microbiol.">
        <title>The Global Catalogue of Microorganisms (GCM) 10K type strain sequencing project: providing services to taxonomists for standard genome sequencing and annotation.</title>
        <authorList>
            <consortium name="The Broad Institute Genomics Platform"/>
            <consortium name="The Broad Institute Genome Sequencing Center for Infectious Disease"/>
            <person name="Wu L."/>
            <person name="Ma J."/>
        </authorList>
    </citation>
    <scope>NUCLEOTIDE SEQUENCE [LARGE SCALE GENOMIC DNA]</scope>
    <source>
        <strain evidence="4">CGMCC 1.12942</strain>
    </source>
</reference>
<dbReference type="SMART" id="SM00228">
    <property type="entry name" value="PDZ"/>
    <property type="match status" value="1"/>
</dbReference>
<sequence length="385" mass="42429">MEVGWLSVWLWIKAWVWLGIHPGSWLALALLLMQVMGLSRYERKWFATRLTPPVPLAVRTWMLGGVLGVGLSICLLWGEWQIRTADLGWIWACTCILALVRARWACIAYSAGLVILLQGCLTLVPMTGFPLSLQPYVQSLSEVQAVDWLWIVANAHLGEWLLIRLDGSQGAYPVRVKGETSQVTPALRFHKVWPFPLVLGFMPVPLCLGFGCLNYAKPLEQEQRLASTMTLLYALALAGLTSLAEFWTGGIWVAAGFAIAGHEAIAVWNHLRVKKLSPYYVSDGHGIKVIAVIPHSPAASMGIKPGDVIHRVNGKSVPTMAALLQVTEKAAFCKVEVLDEHEDRHIMQKALYEDDPRHLGIIGASCFGTAIQRVPVIRSGATTSQ</sequence>
<evidence type="ECO:0000256" key="1">
    <source>
        <dbReference type="SAM" id="Phobius"/>
    </source>
</evidence>
<dbReference type="Gene3D" id="2.30.42.10">
    <property type="match status" value="1"/>
</dbReference>
<comment type="caution">
    <text evidence="3">The sequence shown here is derived from an EMBL/GenBank/DDBJ whole genome shotgun (WGS) entry which is preliminary data.</text>
</comment>
<dbReference type="Proteomes" id="UP001596500">
    <property type="component" value="Unassembled WGS sequence"/>
</dbReference>
<dbReference type="InterPro" id="IPR041489">
    <property type="entry name" value="PDZ_6"/>
</dbReference>
<feature type="domain" description="PDZ" evidence="2">
    <location>
        <begin position="240"/>
        <end position="317"/>
    </location>
</feature>
<dbReference type="PROSITE" id="PS50106">
    <property type="entry name" value="PDZ"/>
    <property type="match status" value="1"/>
</dbReference>
<name>A0ABW2RG48_9BACL</name>
<feature type="transmembrane region" description="Helical" evidence="1">
    <location>
        <begin position="107"/>
        <end position="126"/>
    </location>
</feature>
<dbReference type="SUPFAM" id="SSF50156">
    <property type="entry name" value="PDZ domain-like"/>
    <property type="match status" value="1"/>
</dbReference>
<evidence type="ECO:0000313" key="4">
    <source>
        <dbReference type="Proteomes" id="UP001596500"/>
    </source>
</evidence>
<keyword evidence="1" id="KW-0812">Transmembrane</keyword>
<dbReference type="InterPro" id="IPR036034">
    <property type="entry name" value="PDZ_sf"/>
</dbReference>
<dbReference type="Pfam" id="PF17820">
    <property type="entry name" value="PDZ_6"/>
    <property type="match status" value="1"/>
</dbReference>
<dbReference type="EMBL" id="JBHTBW010000006">
    <property type="protein sequence ID" value="MFC7439969.1"/>
    <property type="molecule type" value="Genomic_DNA"/>
</dbReference>
<keyword evidence="4" id="KW-1185">Reference proteome</keyword>
<feature type="transmembrane region" description="Helical" evidence="1">
    <location>
        <begin position="225"/>
        <end position="244"/>
    </location>
</feature>
<protein>
    <submittedName>
        <fullName evidence="3">PDZ domain-containing protein</fullName>
    </submittedName>
</protein>
<gene>
    <name evidence="3" type="ORF">ACFQNG_02165</name>
</gene>
<organism evidence="3 4">
    <name type="scientific">Laceyella putida</name>
    <dbReference type="NCBI Taxonomy" id="110101"/>
    <lineage>
        <taxon>Bacteria</taxon>
        <taxon>Bacillati</taxon>
        <taxon>Bacillota</taxon>
        <taxon>Bacilli</taxon>
        <taxon>Bacillales</taxon>
        <taxon>Thermoactinomycetaceae</taxon>
        <taxon>Laceyella</taxon>
    </lineage>
</organism>
<evidence type="ECO:0000259" key="2">
    <source>
        <dbReference type="PROSITE" id="PS50106"/>
    </source>
</evidence>
<dbReference type="RefSeq" id="WP_379863175.1">
    <property type="nucleotide sequence ID" value="NZ_JBHTBW010000006.1"/>
</dbReference>
<feature type="transmembrane region" description="Helical" evidence="1">
    <location>
        <begin position="56"/>
        <end position="78"/>
    </location>
</feature>
<dbReference type="InterPro" id="IPR001478">
    <property type="entry name" value="PDZ"/>
</dbReference>
<keyword evidence="1" id="KW-1133">Transmembrane helix</keyword>
<accession>A0ABW2RG48</accession>
<feature type="transmembrane region" description="Helical" evidence="1">
    <location>
        <begin position="84"/>
        <end position="100"/>
    </location>
</feature>
<keyword evidence="1" id="KW-0472">Membrane</keyword>
<feature type="transmembrane region" description="Helical" evidence="1">
    <location>
        <begin position="193"/>
        <end position="213"/>
    </location>
</feature>
<feature type="transmembrane region" description="Helical" evidence="1">
    <location>
        <begin position="14"/>
        <end position="35"/>
    </location>
</feature>